<dbReference type="RefSeq" id="WP_160918419.1">
    <property type="nucleotide sequence ID" value="NZ_WMEY01000001.1"/>
</dbReference>
<keyword evidence="1" id="KW-0812">Transmembrane</keyword>
<name>A0A845EQJ6_9BACL</name>
<accession>A0A845EQJ6</accession>
<sequence length="120" mass="12987">MRHWLLSLLVNSVVLMVVAGYFDGFFIQGLGSAILASVILSLVNVFIKPFLILLTLPVTILTLGLFLVVINAITLMITASLMGDAFVINGFGMAILAAIVIGLLNLLIEKFIMEPIRQKA</sequence>
<dbReference type="InterPro" id="IPR007165">
    <property type="entry name" value="Phage_holin_4_2"/>
</dbReference>
<protein>
    <recommendedName>
        <fullName evidence="4">Phage holin family protein</fullName>
    </recommendedName>
</protein>
<evidence type="ECO:0000313" key="2">
    <source>
        <dbReference type="EMBL" id="MYL61939.1"/>
    </source>
</evidence>
<dbReference type="AlphaFoldDB" id="A0A845EQJ6"/>
<dbReference type="EMBL" id="WMEY01000001">
    <property type="protein sequence ID" value="MYL61939.1"/>
    <property type="molecule type" value="Genomic_DNA"/>
</dbReference>
<gene>
    <name evidence="2" type="ORF">GLW07_01090</name>
</gene>
<dbReference type="Proteomes" id="UP000447833">
    <property type="component" value="Unassembled WGS sequence"/>
</dbReference>
<keyword evidence="1" id="KW-1133">Transmembrane helix</keyword>
<dbReference type="PANTHER" id="PTHR37309">
    <property type="entry name" value="SLR0284 PROTEIN"/>
    <property type="match status" value="1"/>
</dbReference>
<proteinExistence type="predicted"/>
<organism evidence="2 3">
    <name type="scientific">Guptibacillus hwajinpoensis</name>
    <dbReference type="NCBI Taxonomy" id="208199"/>
    <lineage>
        <taxon>Bacteria</taxon>
        <taxon>Bacillati</taxon>
        <taxon>Bacillota</taxon>
        <taxon>Bacilli</taxon>
        <taxon>Bacillales</taxon>
        <taxon>Guptibacillaceae</taxon>
        <taxon>Guptibacillus</taxon>
    </lineage>
</organism>
<reference evidence="2 3" key="1">
    <citation type="submission" date="2019-11" db="EMBL/GenBank/DDBJ databases">
        <title>Genome sequences of 17 halophilic strains isolated from different environments.</title>
        <authorList>
            <person name="Furrow R.E."/>
        </authorList>
    </citation>
    <scope>NUCLEOTIDE SEQUENCE [LARGE SCALE GENOMIC DNA]</scope>
    <source>
        <strain evidence="2 3">22506_14_FS</strain>
    </source>
</reference>
<feature type="transmembrane region" description="Helical" evidence="1">
    <location>
        <begin position="54"/>
        <end position="79"/>
    </location>
</feature>
<comment type="caution">
    <text evidence="2">The sequence shown here is derived from an EMBL/GenBank/DDBJ whole genome shotgun (WGS) entry which is preliminary data.</text>
</comment>
<keyword evidence="1" id="KW-0472">Membrane</keyword>
<feature type="transmembrane region" description="Helical" evidence="1">
    <location>
        <begin position="29"/>
        <end position="47"/>
    </location>
</feature>
<feature type="transmembrane region" description="Helical" evidence="1">
    <location>
        <begin position="85"/>
        <end position="108"/>
    </location>
</feature>
<evidence type="ECO:0000313" key="3">
    <source>
        <dbReference type="Proteomes" id="UP000447833"/>
    </source>
</evidence>
<evidence type="ECO:0000256" key="1">
    <source>
        <dbReference type="SAM" id="Phobius"/>
    </source>
</evidence>
<evidence type="ECO:0008006" key="4">
    <source>
        <dbReference type="Google" id="ProtNLM"/>
    </source>
</evidence>
<dbReference type="Pfam" id="PF04020">
    <property type="entry name" value="Phage_holin_4_2"/>
    <property type="match status" value="1"/>
</dbReference>
<dbReference type="PANTHER" id="PTHR37309:SF1">
    <property type="entry name" value="SLR0284 PROTEIN"/>
    <property type="match status" value="1"/>
</dbReference>